<evidence type="ECO:0000259" key="10">
    <source>
        <dbReference type="Pfam" id="PF00060"/>
    </source>
</evidence>
<dbReference type="Pfam" id="PF00060">
    <property type="entry name" value="Lig_chan"/>
    <property type="match status" value="1"/>
</dbReference>
<keyword evidence="6 9" id="KW-0472">Membrane</keyword>
<accession>A0A553PNV4</accession>
<dbReference type="Proteomes" id="UP000318571">
    <property type="component" value="Chromosome 6"/>
</dbReference>
<evidence type="ECO:0000256" key="9">
    <source>
        <dbReference type="SAM" id="Phobius"/>
    </source>
</evidence>
<dbReference type="EMBL" id="VCGU01000002">
    <property type="protein sequence ID" value="TRY79367.1"/>
    <property type="molecule type" value="Genomic_DNA"/>
</dbReference>
<dbReference type="SUPFAM" id="SSF53850">
    <property type="entry name" value="Periplasmic binding protein-like II"/>
    <property type="match status" value="1"/>
</dbReference>
<keyword evidence="8" id="KW-0325">Glycoprotein</keyword>
<keyword evidence="12" id="KW-1185">Reference proteome</keyword>
<reference evidence="11 12" key="1">
    <citation type="journal article" date="2018" name="Nat. Ecol. Evol.">
        <title>Genomic signatures of mitonuclear coevolution across populations of Tigriopus californicus.</title>
        <authorList>
            <person name="Barreto F.S."/>
            <person name="Watson E.T."/>
            <person name="Lima T.G."/>
            <person name="Willett C.S."/>
            <person name="Edmands S."/>
            <person name="Li W."/>
            <person name="Burton R.S."/>
        </authorList>
    </citation>
    <scope>NUCLEOTIDE SEQUENCE [LARGE SCALE GENOMIC DNA]</scope>
    <source>
        <strain evidence="11 12">San Diego</strain>
    </source>
</reference>
<dbReference type="Gene3D" id="1.10.287.70">
    <property type="match status" value="1"/>
</dbReference>
<feature type="transmembrane region" description="Helical" evidence="9">
    <location>
        <begin position="211"/>
        <end position="228"/>
    </location>
</feature>
<dbReference type="InterPro" id="IPR001320">
    <property type="entry name" value="Iontro_rcpt_C"/>
</dbReference>
<evidence type="ECO:0000313" key="12">
    <source>
        <dbReference type="Proteomes" id="UP000318571"/>
    </source>
</evidence>
<feature type="transmembrane region" description="Helical" evidence="9">
    <location>
        <begin position="144"/>
        <end position="167"/>
    </location>
</feature>
<comment type="subcellular location">
    <subcellularLocation>
        <location evidence="1">Cell membrane</location>
        <topology evidence="1">Multi-pass membrane protein</topology>
    </subcellularLocation>
</comment>
<gene>
    <name evidence="11" type="ORF">TCAL_14787</name>
</gene>
<evidence type="ECO:0000256" key="6">
    <source>
        <dbReference type="ARBA" id="ARBA00023136"/>
    </source>
</evidence>
<keyword evidence="5 9" id="KW-1133">Transmembrane helix</keyword>
<keyword evidence="7" id="KW-0675">Receptor</keyword>
<dbReference type="InterPro" id="IPR052192">
    <property type="entry name" value="Insect_Ionotropic_Sensory_Rcpt"/>
</dbReference>
<feature type="domain" description="Ionotropic glutamate receptor C-terminal" evidence="10">
    <location>
        <begin position="145"/>
        <end position="389"/>
    </location>
</feature>
<comment type="similarity">
    <text evidence="2">Belongs to the glutamate-gated ion channel (TC 1.A.10.1) family.</text>
</comment>
<sequence length="437" mass="50206">MDKGFVHPFGLRGERCHHILFNQTFKVAHFGLMPNVFYDKSDNSVTGTDIEAVKLLAEKFKMTLELRTGLVEITATTADPNATHVLAKVYRGEFQGVIPGLQFYYNSVFFDLSNYILFSQLRYTSRVPQKTVTFGNVARGFDTWSWLAVFITLGSFSATFQLIYYVYKYKMKDATLYKNPGNPIDFFLLTFTTFVEPDKLKWFPSWSTGKFATLLWSIFALLVVSFYTSNLRTNLIAPNFEPEINSHEDILKYDKIVHVDNILIFLLELRVSPSFDEVLRIVKEKERWYTPVVAREILEPHIKKAVLENGDIFVATEQNILYTYLFEQDLGFPNLRISDDSLVNFYMCLRLTKYSPFTPDVNRMLTTYQEFGLSKRILNKPIPIIALPSTESSAQYESSENLKMSMEMLWTPIILLASGSMLGLAVFIVEIVLGSIS</sequence>
<dbReference type="PANTHER" id="PTHR42643">
    <property type="entry name" value="IONOTROPIC RECEPTOR 20A-RELATED"/>
    <property type="match status" value="1"/>
</dbReference>
<evidence type="ECO:0000256" key="3">
    <source>
        <dbReference type="ARBA" id="ARBA00022475"/>
    </source>
</evidence>
<feature type="transmembrane region" description="Helical" evidence="9">
    <location>
        <begin position="413"/>
        <end position="436"/>
    </location>
</feature>
<dbReference type="PANTHER" id="PTHR42643:SF24">
    <property type="entry name" value="IONOTROPIC RECEPTOR 60A"/>
    <property type="match status" value="1"/>
</dbReference>
<evidence type="ECO:0000256" key="2">
    <source>
        <dbReference type="ARBA" id="ARBA00008685"/>
    </source>
</evidence>
<dbReference type="GO" id="GO:0050906">
    <property type="term" value="P:detection of stimulus involved in sensory perception"/>
    <property type="evidence" value="ECO:0007669"/>
    <property type="project" value="UniProtKB-ARBA"/>
</dbReference>
<evidence type="ECO:0000256" key="7">
    <source>
        <dbReference type="ARBA" id="ARBA00023170"/>
    </source>
</evidence>
<dbReference type="AlphaFoldDB" id="A0A553PNV4"/>
<dbReference type="GO" id="GO:0005886">
    <property type="term" value="C:plasma membrane"/>
    <property type="evidence" value="ECO:0007669"/>
    <property type="project" value="UniProtKB-SubCell"/>
</dbReference>
<evidence type="ECO:0000256" key="4">
    <source>
        <dbReference type="ARBA" id="ARBA00022692"/>
    </source>
</evidence>
<evidence type="ECO:0000256" key="1">
    <source>
        <dbReference type="ARBA" id="ARBA00004651"/>
    </source>
</evidence>
<organism evidence="11 12">
    <name type="scientific">Tigriopus californicus</name>
    <name type="common">Marine copepod</name>
    <dbReference type="NCBI Taxonomy" id="6832"/>
    <lineage>
        <taxon>Eukaryota</taxon>
        <taxon>Metazoa</taxon>
        <taxon>Ecdysozoa</taxon>
        <taxon>Arthropoda</taxon>
        <taxon>Crustacea</taxon>
        <taxon>Multicrustacea</taxon>
        <taxon>Hexanauplia</taxon>
        <taxon>Copepoda</taxon>
        <taxon>Harpacticoida</taxon>
        <taxon>Harpacticidae</taxon>
        <taxon>Tigriopus</taxon>
    </lineage>
</organism>
<comment type="caution">
    <text evidence="11">The sequence shown here is derived from an EMBL/GenBank/DDBJ whole genome shotgun (WGS) entry which is preliminary data.</text>
</comment>
<dbReference type="GO" id="GO:0015276">
    <property type="term" value="F:ligand-gated monoatomic ion channel activity"/>
    <property type="evidence" value="ECO:0007669"/>
    <property type="project" value="InterPro"/>
</dbReference>
<evidence type="ECO:0000256" key="8">
    <source>
        <dbReference type="ARBA" id="ARBA00023180"/>
    </source>
</evidence>
<evidence type="ECO:0000313" key="11">
    <source>
        <dbReference type="EMBL" id="TRY79367.1"/>
    </source>
</evidence>
<dbReference type="OMA" id="CIERVIS"/>
<proteinExistence type="inferred from homology"/>
<keyword evidence="4 9" id="KW-0812">Transmembrane</keyword>
<keyword evidence="3" id="KW-1003">Cell membrane</keyword>
<name>A0A553PNV4_TIGCA</name>
<evidence type="ECO:0000256" key="5">
    <source>
        <dbReference type="ARBA" id="ARBA00022989"/>
    </source>
</evidence>
<protein>
    <recommendedName>
        <fullName evidence="10">Ionotropic glutamate receptor C-terminal domain-containing protein</fullName>
    </recommendedName>
</protein>